<evidence type="ECO:0000256" key="1">
    <source>
        <dbReference type="ARBA" id="ARBA00022908"/>
    </source>
</evidence>
<keyword evidence="2 4" id="KW-0238">DNA-binding</keyword>
<dbReference type="EMBL" id="UGJR01000002">
    <property type="protein sequence ID" value="STR38928.1"/>
    <property type="molecule type" value="Genomic_DNA"/>
</dbReference>
<dbReference type="PROSITE" id="PS51900">
    <property type="entry name" value="CB"/>
    <property type="match status" value="1"/>
</dbReference>
<gene>
    <name evidence="7" type="primary">xerD_1</name>
    <name evidence="7" type="ORF">NCTC11694_00065</name>
</gene>
<dbReference type="PANTHER" id="PTHR30349">
    <property type="entry name" value="PHAGE INTEGRASE-RELATED"/>
    <property type="match status" value="1"/>
</dbReference>
<dbReference type="RefSeq" id="WP_267649556.1">
    <property type="nucleotide sequence ID" value="NZ_JAPNME010000014.1"/>
</dbReference>
<reference evidence="7 8" key="1">
    <citation type="submission" date="2018-06" db="EMBL/GenBank/DDBJ databases">
        <authorList>
            <consortium name="Pathogen Informatics"/>
            <person name="Doyle S."/>
        </authorList>
    </citation>
    <scope>NUCLEOTIDE SEQUENCE [LARGE SCALE GENOMIC DNA]</scope>
    <source>
        <strain evidence="7 8">NCTC11694</strain>
    </source>
</reference>
<dbReference type="Gene3D" id="1.10.150.130">
    <property type="match status" value="1"/>
</dbReference>
<keyword evidence="3" id="KW-0233">DNA recombination</keyword>
<dbReference type="AlphaFoldDB" id="A0A7H4LS02"/>
<dbReference type="PANTHER" id="PTHR30349:SF93">
    <property type="entry name" value="FELS-2 PROPHAGE PROTEIN"/>
    <property type="match status" value="1"/>
</dbReference>
<evidence type="ECO:0000256" key="2">
    <source>
        <dbReference type="ARBA" id="ARBA00023125"/>
    </source>
</evidence>
<dbReference type="GO" id="GO:0015074">
    <property type="term" value="P:DNA integration"/>
    <property type="evidence" value="ECO:0007669"/>
    <property type="project" value="UniProtKB-KW"/>
</dbReference>
<dbReference type="InterPro" id="IPR013762">
    <property type="entry name" value="Integrase-like_cat_sf"/>
</dbReference>
<evidence type="ECO:0000313" key="7">
    <source>
        <dbReference type="EMBL" id="STR38928.1"/>
    </source>
</evidence>
<dbReference type="InterPro" id="IPR057084">
    <property type="entry name" value="Int_N"/>
</dbReference>
<feature type="domain" description="Tyr recombinase" evidence="5">
    <location>
        <begin position="160"/>
        <end position="317"/>
    </location>
</feature>
<dbReference type="PROSITE" id="PS51898">
    <property type="entry name" value="TYR_RECOMBINASE"/>
    <property type="match status" value="1"/>
</dbReference>
<feature type="domain" description="Core-binding (CB)" evidence="6">
    <location>
        <begin position="59"/>
        <end position="138"/>
    </location>
</feature>
<protein>
    <submittedName>
        <fullName evidence="7">Phage integrase</fullName>
    </submittedName>
</protein>
<dbReference type="GO" id="GO:0006310">
    <property type="term" value="P:DNA recombination"/>
    <property type="evidence" value="ECO:0007669"/>
    <property type="project" value="UniProtKB-KW"/>
</dbReference>
<dbReference type="InterPro" id="IPR011010">
    <property type="entry name" value="DNA_brk_join_enz"/>
</dbReference>
<dbReference type="GO" id="GO:0003677">
    <property type="term" value="F:DNA binding"/>
    <property type="evidence" value="ECO:0007669"/>
    <property type="project" value="UniProtKB-UniRule"/>
</dbReference>
<keyword evidence="1" id="KW-0229">DNA integration</keyword>
<dbReference type="Gene3D" id="1.10.443.10">
    <property type="entry name" value="Intergrase catalytic core"/>
    <property type="match status" value="1"/>
</dbReference>
<evidence type="ECO:0000313" key="8">
    <source>
        <dbReference type="Proteomes" id="UP000255050"/>
    </source>
</evidence>
<evidence type="ECO:0000259" key="5">
    <source>
        <dbReference type="PROSITE" id="PS51898"/>
    </source>
</evidence>
<dbReference type="InterPro" id="IPR002104">
    <property type="entry name" value="Integrase_catalytic"/>
</dbReference>
<dbReference type="InterPro" id="IPR044068">
    <property type="entry name" value="CB"/>
</dbReference>
<proteinExistence type="predicted"/>
<dbReference type="CDD" id="cd00796">
    <property type="entry name" value="INT_Rci_Hp1_C"/>
    <property type="match status" value="1"/>
</dbReference>
<sequence length="327" mass="37149">MTIKAIDNEWMVDVRPQGRNGPRVRRKFKTKSEAQQYERWVIATQNNKEWLGKDKKDPRTLEELIEAWSKFYGQSLKSGDKVKGDLLRICAEMGNPRASDLTKATFTKYRAARLDAGISPVTINREHDHLSGVFSALTKAGQYTAPNPLSHLPRLRTRDKEKTFLTSEQIDILLNTLENSYYRLAVLALATGARYEEAAQLTISRVQHNKVTFTDTKNGRDRTVPIGPDVHKIITDKVKSGKLFPGVRYETFRATLKRLFDLPEGQATHVLRHTFASHFTMNGGNIITLQKLLGHASIKQTMVYAHLAPDYLNEVITLNPFIKCDVK</sequence>
<dbReference type="InterPro" id="IPR050090">
    <property type="entry name" value="Tyrosine_recombinase_XerCD"/>
</dbReference>
<evidence type="ECO:0000256" key="4">
    <source>
        <dbReference type="PROSITE-ProRule" id="PRU01248"/>
    </source>
</evidence>
<dbReference type="SUPFAM" id="SSF56349">
    <property type="entry name" value="DNA breaking-rejoining enzymes"/>
    <property type="match status" value="1"/>
</dbReference>
<evidence type="ECO:0000259" key="6">
    <source>
        <dbReference type="PROSITE" id="PS51900"/>
    </source>
</evidence>
<dbReference type="Pfam" id="PF00589">
    <property type="entry name" value="Phage_integrase"/>
    <property type="match status" value="1"/>
</dbReference>
<evidence type="ECO:0000256" key="3">
    <source>
        <dbReference type="ARBA" id="ARBA00023172"/>
    </source>
</evidence>
<dbReference type="InterPro" id="IPR010998">
    <property type="entry name" value="Integrase_recombinase_N"/>
</dbReference>
<name>A0A7H4LS02_9ENTR</name>
<organism evidence="7 8">
    <name type="scientific">Klebsiella michiganensis</name>
    <dbReference type="NCBI Taxonomy" id="1134687"/>
    <lineage>
        <taxon>Bacteria</taxon>
        <taxon>Pseudomonadati</taxon>
        <taxon>Pseudomonadota</taxon>
        <taxon>Gammaproteobacteria</taxon>
        <taxon>Enterobacterales</taxon>
        <taxon>Enterobacteriaceae</taxon>
        <taxon>Klebsiella/Raoultella group</taxon>
        <taxon>Klebsiella</taxon>
    </lineage>
</organism>
<dbReference type="Proteomes" id="UP000255050">
    <property type="component" value="Unassembled WGS sequence"/>
</dbReference>
<accession>A0A7H4LS02</accession>
<comment type="caution">
    <text evidence="7">The sequence shown here is derived from an EMBL/GenBank/DDBJ whole genome shotgun (WGS) entry which is preliminary data.</text>
</comment>
<dbReference type="Pfam" id="PF24624">
    <property type="entry name" value="Int_N"/>
    <property type="match status" value="1"/>
</dbReference>